<dbReference type="Pfam" id="PF00146">
    <property type="entry name" value="NADHdh"/>
    <property type="match status" value="1"/>
</dbReference>
<reference key="1">
    <citation type="submission" date="2010-11" db="EMBL/GenBank/DDBJ databases">
        <title>The complete sequence of chromosome of Isophaera pallida ATCC 43644.</title>
        <authorList>
            <consortium name="US DOE Joint Genome Institute (JGI-PGF)"/>
            <person name="Lucas S."/>
            <person name="Copeland A."/>
            <person name="Lapidus A."/>
            <person name="Bruce D."/>
            <person name="Goodwin L."/>
            <person name="Pitluck S."/>
            <person name="Kyrpides N."/>
            <person name="Mavromatis K."/>
            <person name="Pagani I."/>
            <person name="Ivanova N."/>
            <person name="Saunders E."/>
            <person name="Brettin T."/>
            <person name="Detter J.C."/>
            <person name="Han C."/>
            <person name="Tapia R."/>
            <person name="Land M."/>
            <person name="Hauser L."/>
            <person name="Markowitz V."/>
            <person name="Cheng J.-F."/>
            <person name="Hugenholtz P."/>
            <person name="Woyke T."/>
            <person name="Wu D."/>
            <person name="Eisen J.A."/>
        </authorList>
    </citation>
    <scope>NUCLEOTIDE SEQUENCE</scope>
    <source>
        <strain>ATCC 43644</strain>
    </source>
</reference>
<keyword evidence="3 5" id="KW-1133">Transmembrane helix</keyword>
<dbReference type="HOGENOM" id="CLU_015134_2_0_0"/>
<evidence type="ECO:0000256" key="4">
    <source>
        <dbReference type="ARBA" id="ARBA00023136"/>
    </source>
</evidence>
<protein>
    <submittedName>
        <fullName evidence="6">Respiratory-chain NADH dehydrogenase subunit 1</fullName>
    </submittedName>
</protein>
<dbReference type="GO" id="GO:0005886">
    <property type="term" value="C:plasma membrane"/>
    <property type="evidence" value="ECO:0007669"/>
    <property type="project" value="TreeGrafter"/>
</dbReference>
<feature type="transmembrane region" description="Helical" evidence="5">
    <location>
        <begin position="129"/>
        <end position="148"/>
    </location>
</feature>
<feature type="transmembrane region" description="Helical" evidence="5">
    <location>
        <begin position="60"/>
        <end position="83"/>
    </location>
</feature>
<evidence type="ECO:0000256" key="1">
    <source>
        <dbReference type="ARBA" id="ARBA00004141"/>
    </source>
</evidence>
<proteinExistence type="predicted"/>
<organism evidence="6 7">
    <name type="scientific">Isosphaera pallida (strain ATCC 43644 / DSM 9630 / IS1B)</name>
    <dbReference type="NCBI Taxonomy" id="575540"/>
    <lineage>
        <taxon>Bacteria</taxon>
        <taxon>Pseudomonadati</taxon>
        <taxon>Planctomycetota</taxon>
        <taxon>Planctomycetia</taxon>
        <taxon>Isosphaerales</taxon>
        <taxon>Isosphaeraceae</taxon>
        <taxon>Isosphaera</taxon>
    </lineage>
</organism>
<dbReference type="EMBL" id="CP002353">
    <property type="protein sequence ID" value="ADV60963.1"/>
    <property type="molecule type" value="Genomic_DNA"/>
</dbReference>
<dbReference type="FunCoup" id="E8QXY4">
    <property type="interactions" value="46"/>
</dbReference>
<evidence type="ECO:0000256" key="5">
    <source>
        <dbReference type="SAM" id="Phobius"/>
    </source>
</evidence>
<evidence type="ECO:0000256" key="3">
    <source>
        <dbReference type="ARBA" id="ARBA00022989"/>
    </source>
</evidence>
<evidence type="ECO:0000313" key="6">
    <source>
        <dbReference type="EMBL" id="ADV60963.1"/>
    </source>
</evidence>
<dbReference type="AlphaFoldDB" id="E8QXY4"/>
<dbReference type="InterPro" id="IPR001694">
    <property type="entry name" value="NADH_UbQ_OxRdtase_su1/FPO"/>
</dbReference>
<evidence type="ECO:0000256" key="2">
    <source>
        <dbReference type="ARBA" id="ARBA00022692"/>
    </source>
</evidence>
<reference evidence="6 7" key="2">
    <citation type="journal article" date="2011" name="Stand. Genomic Sci.">
        <title>Complete genome sequence of Isosphaera pallida type strain (IS1B).</title>
        <authorList>
            <consortium name="US DOE Joint Genome Institute (JGI-PGF)"/>
            <person name="Goker M."/>
            <person name="Cleland D."/>
            <person name="Saunders E."/>
            <person name="Lapidus A."/>
            <person name="Nolan M."/>
            <person name="Lucas S."/>
            <person name="Hammon N."/>
            <person name="Deshpande S."/>
            <person name="Cheng J.F."/>
            <person name="Tapia R."/>
            <person name="Han C."/>
            <person name="Goodwin L."/>
            <person name="Pitluck S."/>
            <person name="Liolios K."/>
            <person name="Pagani I."/>
            <person name="Ivanova N."/>
            <person name="Mavromatis K."/>
            <person name="Pati A."/>
            <person name="Chen A."/>
            <person name="Palaniappan K."/>
            <person name="Land M."/>
            <person name="Hauser L."/>
            <person name="Chang Y.J."/>
            <person name="Jeffries C.D."/>
            <person name="Detter J.C."/>
            <person name="Beck B."/>
            <person name="Woyke T."/>
            <person name="Bristow J."/>
            <person name="Eisen J.A."/>
            <person name="Markowitz V."/>
            <person name="Hugenholtz P."/>
            <person name="Kyrpides N.C."/>
            <person name="Klenk H.P."/>
        </authorList>
    </citation>
    <scope>NUCLEOTIDE SEQUENCE [LARGE SCALE GENOMIC DNA]</scope>
    <source>
        <strain evidence="7">ATCC 43644 / DSM 9630 / IS1B</strain>
    </source>
</reference>
<dbReference type="eggNOG" id="COG0650">
    <property type="taxonomic scope" value="Bacteria"/>
</dbReference>
<dbReference type="STRING" id="575540.Isop_0368"/>
<keyword evidence="7" id="KW-1185">Reference proteome</keyword>
<keyword evidence="2 5" id="KW-0812">Transmembrane</keyword>
<dbReference type="PANTHER" id="PTHR43359">
    <property type="entry name" value="FORMATE HYDROGENLYASE SUBUNIT 4"/>
    <property type="match status" value="1"/>
</dbReference>
<dbReference type="PANTHER" id="PTHR43359:SF1">
    <property type="entry name" value="FORMATE HYDROGENLYASE SUBUNIT 4-RELATED"/>
    <property type="match status" value="1"/>
</dbReference>
<dbReference type="OrthoDB" id="9778499at2"/>
<feature type="transmembrane region" description="Helical" evidence="5">
    <location>
        <begin position="95"/>
        <end position="114"/>
    </location>
</feature>
<feature type="transmembrane region" description="Helical" evidence="5">
    <location>
        <begin position="284"/>
        <end position="302"/>
    </location>
</feature>
<dbReference type="RefSeq" id="WP_013563252.1">
    <property type="nucleotide sequence ID" value="NC_014962.1"/>
</dbReference>
<evidence type="ECO:0000313" key="7">
    <source>
        <dbReference type="Proteomes" id="UP000008631"/>
    </source>
</evidence>
<dbReference type="InParanoid" id="E8QXY4"/>
<name>E8QXY4_ISOPI</name>
<accession>E8QXY4</accession>
<keyword evidence="4 5" id="KW-0472">Membrane</keyword>
<dbReference type="InterPro" id="IPR052561">
    <property type="entry name" value="ComplexI_Subunit1"/>
</dbReference>
<comment type="subcellular location">
    <subcellularLocation>
        <location evidence="1">Membrane</location>
        <topology evidence="1">Multi-pass membrane protein</topology>
    </subcellularLocation>
</comment>
<dbReference type="KEGG" id="ipa:Isop_0368"/>
<feature type="transmembrane region" description="Helical" evidence="5">
    <location>
        <begin position="222"/>
        <end position="245"/>
    </location>
</feature>
<gene>
    <name evidence="6" type="ordered locus">Isop_0368</name>
</gene>
<sequence>MIASICHLILALVGAPFLLSVINRTKAWIAGRQGQPWLQPYHDLLRLLRKGAVYSRTTSWVFRAGPLIGLAAVLTATTLVPFGQARALVAFQGDFIAFVYLLGLARLVTVLAALDTGSAFEGMGANREVWFSALTEPALMLSLAALAREVGGNGSLSLSVLHLGMSAAVWSRTGFVLALVAVAWVVVLLSENSRIPVDDPTTHLELTMIHEVMVLDHSGPDFAFILYGAALKLWLFAALFVGLLSPVKTGLPGVDSVIALAEVMGVAVGVGLVESVMARLRLPSVPQLLIGACAISSLAFLIERHGVLLP</sequence>
<dbReference type="Proteomes" id="UP000008631">
    <property type="component" value="Chromosome"/>
</dbReference>
<feature type="transmembrane region" description="Helical" evidence="5">
    <location>
        <begin position="257"/>
        <end position="278"/>
    </location>
</feature>
<feature type="transmembrane region" description="Helical" evidence="5">
    <location>
        <begin position="169"/>
        <end position="189"/>
    </location>
</feature>